<dbReference type="OMA" id="MIGHHAK"/>
<dbReference type="AlphaFoldDB" id="A0A2H0ZDJ7"/>
<dbReference type="GO" id="GO:0051087">
    <property type="term" value="F:protein-folding chaperone binding"/>
    <property type="evidence" value="ECO:0007669"/>
    <property type="project" value="TreeGrafter"/>
</dbReference>
<feature type="region of interest" description="Disordered" evidence="5">
    <location>
        <begin position="145"/>
        <end position="177"/>
    </location>
</feature>
<dbReference type="STRING" id="498019.A0A2H0ZDJ7"/>
<dbReference type="VEuPathDB" id="FungiDB:B9J08_005409"/>
<proteinExistence type="predicted"/>
<accession>A0A2H0ZDJ7</accession>
<name>A0A2H0ZDJ7_CANAR</name>
<protein>
    <recommendedName>
        <fullName evidence="6">DNL-type domain-containing protein</fullName>
    </recommendedName>
</protein>
<dbReference type="EMBL" id="PEKT03000004">
    <property type="protein sequence ID" value="KAK8439799.1"/>
    <property type="molecule type" value="Genomic_DNA"/>
</dbReference>
<sequence length="177" mass="20012">MLRSFIRHNFHRQVSLGSRVGPIVSRFHLPQKLPTNQPRLRFHSTNETNKTATLKTDTPQLMIAFTCTKCDTRSSHTFSKQAYVKGTVLIQCPGCKNRHLIADNLKIFRDKNINLEDILRAKGESVATTTEDLAFEDIPESLRKMIGHHAKDAPEEFQKTSESNDTALPPAKEKSQG</sequence>
<dbReference type="GO" id="GO:0008270">
    <property type="term" value="F:zinc ion binding"/>
    <property type="evidence" value="ECO:0007669"/>
    <property type="project" value="UniProtKB-KW"/>
</dbReference>
<dbReference type="Pfam" id="PF05180">
    <property type="entry name" value="zf-DNL"/>
    <property type="match status" value="1"/>
</dbReference>
<reference evidence="7 9" key="3">
    <citation type="journal article" date="2018" name="Nat. Commun.">
        <title>Genomic insights into multidrug-resistance, mating and virulence in Candida auris and related emerging species.</title>
        <authorList>
            <person name="Munoz J.F."/>
            <person name="Gade L."/>
            <person name="Chow N.A."/>
            <person name="Loparev V.N."/>
            <person name="Juieng P."/>
            <person name="Berkow E.L."/>
            <person name="Farrer R.A."/>
            <person name="Litvintseva A.P."/>
            <person name="Cuomo C.A."/>
        </authorList>
    </citation>
    <scope>GENOME REANNOTATION</scope>
    <source>
        <strain evidence="7 9">B8441</strain>
    </source>
</reference>
<dbReference type="GO" id="GO:0050821">
    <property type="term" value="P:protein stabilization"/>
    <property type="evidence" value="ECO:0007669"/>
    <property type="project" value="TreeGrafter"/>
</dbReference>
<evidence type="ECO:0000256" key="5">
    <source>
        <dbReference type="SAM" id="MobiDB-lite"/>
    </source>
</evidence>
<evidence type="ECO:0000256" key="2">
    <source>
        <dbReference type="ARBA" id="ARBA00022771"/>
    </source>
</evidence>
<comment type="caution">
    <text evidence="8">The sequence shown here is derived from an EMBL/GenBank/DDBJ whole genome shotgun (WGS) entry which is preliminary data.</text>
</comment>
<keyword evidence="2 4" id="KW-0863">Zinc-finger</keyword>
<evidence type="ECO:0000259" key="6">
    <source>
        <dbReference type="PROSITE" id="PS51501"/>
    </source>
</evidence>
<evidence type="ECO:0000313" key="9">
    <source>
        <dbReference type="Proteomes" id="UP000230249"/>
    </source>
</evidence>
<dbReference type="VEuPathDB" id="FungiDB:CJI96_0004194"/>
<dbReference type="PROSITE" id="PS51501">
    <property type="entry name" value="ZF_DNL"/>
    <property type="match status" value="1"/>
</dbReference>
<dbReference type="GO" id="GO:0005739">
    <property type="term" value="C:mitochondrion"/>
    <property type="evidence" value="ECO:0007669"/>
    <property type="project" value="TreeGrafter"/>
</dbReference>
<dbReference type="GO" id="GO:0030150">
    <property type="term" value="P:protein import into mitochondrial matrix"/>
    <property type="evidence" value="ECO:0007669"/>
    <property type="project" value="TreeGrafter"/>
</dbReference>
<keyword evidence="3" id="KW-0862">Zinc</keyword>
<dbReference type="EMBL" id="PEKT02000010">
    <property type="protein sequence ID" value="PIS48707.1"/>
    <property type="molecule type" value="Genomic_DNA"/>
</dbReference>
<dbReference type="InterPro" id="IPR024158">
    <property type="entry name" value="Mt_import_TIM15"/>
</dbReference>
<dbReference type="VEuPathDB" id="FungiDB:QG37_07519"/>
<dbReference type="VEuPathDB" id="FungiDB:CJJ07_003818"/>
<dbReference type="PANTHER" id="PTHR20922:SF13">
    <property type="entry name" value="DNL-TYPE ZINC FINGER PROTEIN"/>
    <property type="match status" value="1"/>
</dbReference>
<feature type="compositionally biased region" description="Basic and acidic residues" evidence="5">
    <location>
        <begin position="149"/>
        <end position="159"/>
    </location>
</feature>
<dbReference type="VEuPathDB" id="FungiDB:CJI97_005492"/>
<keyword evidence="1" id="KW-0479">Metal-binding</keyword>
<gene>
    <name evidence="8" type="ORF">B9J08_005409</name>
    <name evidence="7" type="ORF">B9J08_04292</name>
</gene>
<dbReference type="Proteomes" id="UP000230249">
    <property type="component" value="Unassembled WGS sequence"/>
</dbReference>
<evidence type="ECO:0000256" key="4">
    <source>
        <dbReference type="PROSITE-ProRule" id="PRU00834"/>
    </source>
</evidence>
<reference evidence="8" key="2">
    <citation type="submission" date="2017-11" db="EMBL/GenBank/DDBJ databases">
        <title>Candida auris genome assembly and annotation.</title>
        <authorList>
            <person name="Munoz J.F."/>
            <person name="Gade L.G."/>
            <person name="Chow N.A."/>
            <person name="Litvintseva A.P."/>
            <person name="Loparev V.N."/>
            <person name="Cuomo C.A."/>
        </authorList>
    </citation>
    <scope>NUCLEOTIDE SEQUENCE</scope>
    <source>
        <strain evidence="8">B8441</strain>
    </source>
</reference>
<dbReference type="PANTHER" id="PTHR20922">
    <property type="entry name" value="DNL-TYPE ZINC FINGER PROTEIN"/>
    <property type="match status" value="1"/>
</dbReference>
<reference evidence="7" key="4">
    <citation type="submission" date="2024-03" db="EMBL/GenBank/DDBJ databases">
        <title>Improved genome assembly of Candida auris strain B8441 and annotation of B11205.</title>
        <authorList>
            <person name="Cauldron N.C."/>
            <person name="Shea T."/>
            <person name="Cuomo C.A."/>
        </authorList>
    </citation>
    <scope>NUCLEOTIDE SEQUENCE</scope>
    <source>
        <strain evidence="7">B8441</strain>
    </source>
</reference>
<evidence type="ECO:0000313" key="7">
    <source>
        <dbReference type="EMBL" id="KAK8439799.1"/>
    </source>
</evidence>
<dbReference type="InterPro" id="IPR007853">
    <property type="entry name" value="Znf_DNL-typ"/>
</dbReference>
<evidence type="ECO:0000313" key="8">
    <source>
        <dbReference type="EMBL" id="PIS48707.1"/>
    </source>
</evidence>
<evidence type="ECO:0000256" key="1">
    <source>
        <dbReference type="ARBA" id="ARBA00022723"/>
    </source>
</evidence>
<evidence type="ECO:0000256" key="3">
    <source>
        <dbReference type="ARBA" id="ARBA00022833"/>
    </source>
</evidence>
<organism evidence="8">
    <name type="scientific">Candidozyma auris</name>
    <name type="common">Yeast</name>
    <name type="synonym">Candida auris</name>
    <dbReference type="NCBI Taxonomy" id="498019"/>
    <lineage>
        <taxon>Eukaryota</taxon>
        <taxon>Fungi</taxon>
        <taxon>Dikarya</taxon>
        <taxon>Ascomycota</taxon>
        <taxon>Saccharomycotina</taxon>
        <taxon>Pichiomycetes</taxon>
        <taxon>Metschnikowiaceae</taxon>
        <taxon>Candidozyma</taxon>
    </lineage>
</organism>
<keyword evidence="9" id="KW-1185">Reference proteome</keyword>
<dbReference type="VEuPathDB" id="FungiDB:CJJ09_003943"/>
<reference evidence="8 9" key="1">
    <citation type="journal article" date="2017" name="Clin. Infect. Dis.">
        <title>Simultaneous emergence of multidrug-resistant Candida auris on 3 continents confirmed by whole-genome sequencing and epidemiological analyses.</title>
        <authorList>
            <person name="Lockhart S.R."/>
            <person name="Etienne K.A."/>
            <person name="Vallabhaneni S."/>
            <person name="Farooqi J."/>
            <person name="Chowdhary A."/>
            <person name="Govender N.P."/>
            <person name="Colombo A.L."/>
            <person name="Calvo B."/>
            <person name="Cuomo C.A."/>
            <person name="Desjardins C.A."/>
            <person name="Berkow E.L."/>
            <person name="Castanheira M."/>
            <person name="Magobo R.E."/>
            <person name="Jabeen K."/>
            <person name="Asghar R.J."/>
            <person name="Meis J.F."/>
            <person name="Jackson B."/>
            <person name="Chiller T."/>
            <person name="Litvintseva A.P."/>
        </authorList>
    </citation>
    <scope>NUCLEOTIDE SEQUENCE [LARGE SCALE GENOMIC DNA]</scope>
    <source>
        <strain evidence="8 9">B8441</strain>
    </source>
</reference>
<dbReference type="GO" id="GO:0006457">
    <property type="term" value="P:protein folding"/>
    <property type="evidence" value="ECO:0007669"/>
    <property type="project" value="TreeGrafter"/>
</dbReference>
<feature type="domain" description="DNL-type" evidence="6">
    <location>
        <begin position="56"/>
        <end position="151"/>
    </location>
</feature>